<dbReference type="EMBL" id="JACEEZ010021288">
    <property type="protein sequence ID" value="KAG0713615.1"/>
    <property type="molecule type" value="Genomic_DNA"/>
</dbReference>
<organism evidence="1 2">
    <name type="scientific">Chionoecetes opilio</name>
    <name type="common">Atlantic snow crab</name>
    <name type="synonym">Cancer opilio</name>
    <dbReference type="NCBI Taxonomy" id="41210"/>
    <lineage>
        <taxon>Eukaryota</taxon>
        <taxon>Metazoa</taxon>
        <taxon>Ecdysozoa</taxon>
        <taxon>Arthropoda</taxon>
        <taxon>Crustacea</taxon>
        <taxon>Multicrustacea</taxon>
        <taxon>Malacostraca</taxon>
        <taxon>Eumalacostraca</taxon>
        <taxon>Eucarida</taxon>
        <taxon>Decapoda</taxon>
        <taxon>Pleocyemata</taxon>
        <taxon>Brachyura</taxon>
        <taxon>Eubrachyura</taxon>
        <taxon>Majoidea</taxon>
        <taxon>Majidae</taxon>
        <taxon>Chionoecetes</taxon>
    </lineage>
</organism>
<reference evidence="1" key="1">
    <citation type="submission" date="2020-07" db="EMBL/GenBank/DDBJ databases">
        <title>The High-quality genome of the commercially important snow crab, Chionoecetes opilio.</title>
        <authorList>
            <person name="Jeong J.-H."/>
            <person name="Ryu S."/>
        </authorList>
    </citation>
    <scope>NUCLEOTIDE SEQUENCE</scope>
    <source>
        <strain evidence="1">MADBK_172401_WGS</strain>
        <tissue evidence="1">Digestive gland</tissue>
    </source>
</reference>
<keyword evidence="2" id="KW-1185">Reference proteome</keyword>
<comment type="caution">
    <text evidence="1">The sequence shown here is derived from an EMBL/GenBank/DDBJ whole genome shotgun (WGS) entry which is preliminary data.</text>
</comment>
<gene>
    <name evidence="1" type="ORF">GWK47_015815</name>
</gene>
<evidence type="ECO:0000313" key="2">
    <source>
        <dbReference type="Proteomes" id="UP000770661"/>
    </source>
</evidence>
<evidence type="ECO:0000313" key="1">
    <source>
        <dbReference type="EMBL" id="KAG0713615.1"/>
    </source>
</evidence>
<dbReference type="AlphaFoldDB" id="A0A8J4Y2R1"/>
<proteinExistence type="predicted"/>
<name>A0A8J4Y2R1_CHIOP</name>
<sequence>MPVPKRAATVRLTWPVLKRIESQNQNCVLLRGRLLGRRLRRLACVASSQDALCPSDATRSAACARLIALTDMMMLTCKGCKCCVKLECKAKPECTDKGGYCTTKECAGRSVQHLCEGQGCTCCFPPECHEDDKCTNACGYCTSKCLEGKEVRELCTQAECTCCLPEPVCKPASTLYEEGGYCTNTCD</sequence>
<protein>
    <submittedName>
        <fullName evidence="1">Uncharacterized protein</fullName>
    </submittedName>
</protein>
<dbReference type="Proteomes" id="UP000770661">
    <property type="component" value="Unassembled WGS sequence"/>
</dbReference>
<accession>A0A8J4Y2R1</accession>